<name>A0AAE1FU05_PETCI</name>
<dbReference type="PANTHER" id="PTHR11071:SF561">
    <property type="entry name" value="PEPTIDYL-PROLYL CIS-TRANS ISOMERASE D-RELATED"/>
    <property type="match status" value="1"/>
</dbReference>
<dbReference type="InterPro" id="IPR002130">
    <property type="entry name" value="Cyclophilin-type_PPIase_dom"/>
</dbReference>
<dbReference type="Gene3D" id="2.40.100.10">
    <property type="entry name" value="Cyclophilin-like"/>
    <property type="match status" value="1"/>
</dbReference>
<dbReference type="GO" id="GO:0016018">
    <property type="term" value="F:cyclosporin A binding"/>
    <property type="evidence" value="ECO:0007669"/>
    <property type="project" value="TreeGrafter"/>
</dbReference>
<dbReference type="GO" id="GO:0005737">
    <property type="term" value="C:cytoplasm"/>
    <property type="evidence" value="ECO:0007669"/>
    <property type="project" value="TreeGrafter"/>
</dbReference>
<feature type="coiled-coil region" evidence="1">
    <location>
        <begin position="4"/>
        <end position="66"/>
    </location>
</feature>
<dbReference type="GO" id="GO:0006457">
    <property type="term" value="P:protein folding"/>
    <property type="evidence" value="ECO:0007669"/>
    <property type="project" value="TreeGrafter"/>
</dbReference>
<evidence type="ECO:0000313" key="4">
    <source>
        <dbReference type="Proteomes" id="UP001286313"/>
    </source>
</evidence>
<dbReference type="InterPro" id="IPR029000">
    <property type="entry name" value="Cyclophilin-like_dom_sf"/>
</dbReference>
<dbReference type="AlphaFoldDB" id="A0AAE1FU05"/>
<feature type="domain" description="PPIase cyclophilin-type" evidence="2">
    <location>
        <begin position="169"/>
        <end position="302"/>
    </location>
</feature>
<dbReference type="EMBL" id="JAWQEG010001318">
    <property type="protein sequence ID" value="KAK3880514.1"/>
    <property type="molecule type" value="Genomic_DNA"/>
</dbReference>
<gene>
    <name evidence="3" type="ORF">Pcinc_015003</name>
</gene>
<dbReference type="PROSITE" id="PS50072">
    <property type="entry name" value="CSA_PPIASE_2"/>
    <property type="match status" value="1"/>
</dbReference>
<keyword evidence="4" id="KW-1185">Reference proteome</keyword>
<accession>A0AAE1FU05</accession>
<dbReference type="PANTHER" id="PTHR11071">
    <property type="entry name" value="PEPTIDYL-PROLYL CIS-TRANS ISOMERASE"/>
    <property type="match status" value="1"/>
</dbReference>
<sequence length="323" mass="35841">MAEGQEVESQLDQYKAQLAGMKTQHLHLLEKLYHLVEQNKRALHLLEEEETKILNKKKESERRKKQLGVALESLKAVSTAQEADVAIDHGDISLIEAEDWRNRCYQQFPDNDTVSNSWKVRSRTWKAVEAGAAVDDCILISIMEKILGSQGLSISELLSMVDPTSTLVFLDISWPGSLKQRVYIRLNSDSSLAKQFVLLCIGQRGPSYLKSTFLRVKNKGEPGESVVGGDYQYNSGKGGAPLQLHVWPPSNHSCKAGMLMPCWSPTSARSAQFVITTKDQEPGKVYNHVFGEVVSGLEVVKAAVNLDNVRKVTVVDCGIGLNF</sequence>
<dbReference type="GO" id="GO:0003755">
    <property type="term" value="F:peptidyl-prolyl cis-trans isomerase activity"/>
    <property type="evidence" value="ECO:0007669"/>
    <property type="project" value="InterPro"/>
</dbReference>
<organism evidence="3 4">
    <name type="scientific">Petrolisthes cinctipes</name>
    <name type="common">Flat porcelain crab</name>
    <dbReference type="NCBI Taxonomy" id="88211"/>
    <lineage>
        <taxon>Eukaryota</taxon>
        <taxon>Metazoa</taxon>
        <taxon>Ecdysozoa</taxon>
        <taxon>Arthropoda</taxon>
        <taxon>Crustacea</taxon>
        <taxon>Multicrustacea</taxon>
        <taxon>Malacostraca</taxon>
        <taxon>Eumalacostraca</taxon>
        <taxon>Eucarida</taxon>
        <taxon>Decapoda</taxon>
        <taxon>Pleocyemata</taxon>
        <taxon>Anomura</taxon>
        <taxon>Galatheoidea</taxon>
        <taxon>Porcellanidae</taxon>
        <taxon>Petrolisthes</taxon>
    </lineage>
</organism>
<evidence type="ECO:0000256" key="1">
    <source>
        <dbReference type="SAM" id="Coils"/>
    </source>
</evidence>
<keyword evidence="1" id="KW-0175">Coiled coil</keyword>
<dbReference type="Pfam" id="PF00160">
    <property type="entry name" value="Pro_isomerase"/>
    <property type="match status" value="1"/>
</dbReference>
<dbReference type="SUPFAM" id="SSF50891">
    <property type="entry name" value="Cyclophilin-like"/>
    <property type="match status" value="1"/>
</dbReference>
<comment type="caution">
    <text evidence="3">The sequence shown here is derived from an EMBL/GenBank/DDBJ whole genome shotgun (WGS) entry which is preliminary data.</text>
</comment>
<evidence type="ECO:0000259" key="2">
    <source>
        <dbReference type="PROSITE" id="PS50072"/>
    </source>
</evidence>
<proteinExistence type="predicted"/>
<reference evidence="3" key="1">
    <citation type="submission" date="2023-10" db="EMBL/GenBank/DDBJ databases">
        <title>Genome assemblies of two species of porcelain crab, Petrolisthes cinctipes and Petrolisthes manimaculis (Anomura: Porcellanidae).</title>
        <authorList>
            <person name="Angst P."/>
        </authorList>
    </citation>
    <scope>NUCLEOTIDE SEQUENCE</scope>
    <source>
        <strain evidence="3">PB745_01</strain>
        <tissue evidence="3">Gill</tissue>
    </source>
</reference>
<dbReference type="Proteomes" id="UP001286313">
    <property type="component" value="Unassembled WGS sequence"/>
</dbReference>
<protein>
    <recommendedName>
        <fullName evidence="2">PPIase cyclophilin-type domain-containing protein</fullName>
    </recommendedName>
</protein>
<evidence type="ECO:0000313" key="3">
    <source>
        <dbReference type="EMBL" id="KAK3880514.1"/>
    </source>
</evidence>